<feature type="active site" description="Nucleophile; methyl group acceptor" evidence="9">
    <location>
        <position position="122"/>
    </location>
</feature>
<keyword evidence="5 9" id="KW-0808">Transferase</keyword>
<evidence type="ECO:0000259" key="11">
    <source>
        <dbReference type="Pfam" id="PF02870"/>
    </source>
</evidence>
<dbReference type="InterPro" id="IPR036217">
    <property type="entry name" value="MethylDNA_cys_MeTrfase_DNAb"/>
</dbReference>
<dbReference type="PANTHER" id="PTHR10815:SF13">
    <property type="entry name" value="METHYLATED-DNA--PROTEIN-CYSTEINE METHYLTRANSFERASE"/>
    <property type="match status" value="1"/>
</dbReference>
<reference evidence="12 13" key="1">
    <citation type="submission" date="2015-01" db="EMBL/GenBank/DDBJ databases">
        <title>Jeotgalibacillus campisalis genome sequencing.</title>
        <authorList>
            <person name="Goh K.M."/>
            <person name="Chan K.-G."/>
            <person name="Yaakop A.S."/>
            <person name="Ee R."/>
            <person name="Gan H.M."/>
            <person name="Chan C.S."/>
        </authorList>
    </citation>
    <scope>NUCLEOTIDE SEQUENCE [LARGE SCALE GENOMIC DNA]</scope>
    <source>
        <strain evidence="12 13">SF-57</strain>
    </source>
</reference>
<comment type="miscellaneous">
    <text evidence="9">This enzyme catalyzes only one turnover and therefore is not strictly catalytic. According to one definition, an enzyme is a biocatalyst that acts repeatedly and over many reaction cycles.</text>
</comment>
<dbReference type="Pfam" id="PF01035">
    <property type="entry name" value="DNA_binding_1"/>
    <property type="match status" value="1"/>
</dbReference>
<evidence type="ECO:0000256" key="8">
    <source>
        <dbReference type="ARBA" id="ARBA00049348"/>
    </source>
</evidence>
<evidence type="ECO:0000256" key="1">
    <source>
        <dbReference type="ARBA" id="ARBA00001286"/>
    </source>
</evidence>
<name>A0A0C2RB11_9BACL</name>
<dbReference type="InterPro" id="IPR008332">
    <property type="entry name" value="MethylG_MeTrfase_N"/>
</dbReference>
<dbReference type="GO" id="GO:0003908">
    <property type="term" value="F:methylated-DNA-[protein]-cysteine S-methyltransferase activity"/>
    <property type="evidence" value="ECO:0007669"/>
    <property type="project" value="UniProtKB-UniRule"/>
</dbReference>
<keyword evidence="7 9" id="KW-0234">DNA repair</keyword>
<dbReference type="InterPro" id="IPR014048">
    <property type="entry name" value="MethylDNA_cys_MeTrfase_DNA-bd"/>
</dbReference>
<dbReference type="EMBL" id="JXRR01000014">
    <property type="protein sequence ID" value="KIL47500.1"/>
    <property type="molecule type" value="Genomic_DNA"/>
</dbReference>
<dbReference type="SUPFAM" id="SSF53155">
    <property type="entry name" value="Methylated DNA-protein cysteine methyltransferase domain"/>
    <property type="match status" value="1"/>
</dbReference>
<keyword evidence="13" id="KW-1185">Reference proteome</keyword>
<dbReference type="SUPFAM" id="SSF46767">
    <property type="entry name" value="Methylated DNA-protein cysteine methyltransferase, C-terminal domain"/>
    <property type="match status" value="1"/>
</dbReference>
<organism evidence="12 13">
    <name type="scientific">Jeotgalibacillus campisalis</name>
    <dbReference type="NCBI Taxonomy" id="220754"/>
    <lineage>
        <taxon>Bacteria</taxon>
        <taxon>Bacillati</taxon>
        <taxon>Bacillota</taxon>
        <taxon>Bacilli</taxon>
        <taxon>Bacillales</taxon>
        <taxon>Caryophanaceae</taxon>
        <taxon>Jeotgalibacillus</taxon>
    </lineage>
</organism>
<dbReference type="InterPro" id="IPR036631">
    <property type="entry name" value="MGMT_N_sf"/>
</dbReference>
<evidence type="ECO:0000256" key="3">
    <source>
        <dbReference type="ARBA" id="ARBA00022490"/>
    </source>
</evidence>
<feature type="domain" description="Methylguanine DNA methyltransferase ribonuclease-like" evidence="11">
    <location>
        <begin position="4"/>
        <end position="66"/>
    </location>
</feature>
<sequence>MNQRVIKSPIHYLKLTATEEALTKIEFLTFDDSNDEQASHIILDEAEKQLSEYFNGQRKTFDLPLQFEGTSFQKDVWSGLKNITYGTTCSYQDLARQIGRVKAVRAVGQANRRNPLPIVIPCHRVVGKNGSLTGYAGSEIDKKEILLQLEKGVPLLSEDHLER</sequence>
<comment type="similarity">
    <text evidence="2 9">Belongs to the MGMT family.</text>
</comment>
<keyword evidence="4 9" id="KW-0489">Methyltransferase</keyword>
<dbReference type="FunFam" id="1.10.10.10:FF:000214">
    <property type="entry name" value="Methylated-DNA--protein-cysteine methyltransferase"/>
    <property type="match status" value="1"/>
</dbReference>
<accession>A0A0C2RB11</accession>
<comment type="catalytic activity">
    <reaction evidence="8 9">
        <text>a 6-O-methyl-2'-deoxyguanosine in DNA + L-cysteinyl-[protein] = S-methyl-L-cysteinyl-[protein] + a 2'-deoxyguanosine in DNA</text>
        <dbReference type="Rhea" id="RHEA:24000"/>
        <dbReference type="Rhea" id="RHEA-COMP:10131"/>
        <dbReference type="Rhea" id="RHEA-COMP:10132"/>
        <dbReference type="Rhea" id="RHEA-COMP:11367"/>
        <dbReference type="Rhea" id="RHEA-COMP:11368"/>
        <dbReference type="ChEBI" id="CHEBI:29950"/>
        <dbReference type="ChEBI" id="CHEBI:82612"/>
        <dbReference type="ChEBI" id="CHEBI:85445"/>
        <dbReference type="ChEBI" id="CHEBI:85448"/>
        <dbReference type="EC" id="2.1.1.63"/>
    </reaction>
</comment>
<protein>
    <recommendedName>
        <fullName evidence="9">Methylated-DNA--protein-cysteine methyltransferase</fullName>
        <ecNumber evidence="9">2.1.1.63</ecNumber>
    </recommendedName>
    <alternativeName>
        <fullName evidence="9">6-O-methylguanine-DNA methyltransferase</fullName>
        <shortName evidence="9">MGMT</shortName>
    </alternativeName>
    <alternativeName>
        <fullName evidence="9">O-6-methylguanine-DNA-alkyltransferase</fullName>
    </alternativeName>
</protein>
<evidence type="ECO:0000259" key="10">
    <source>
        <dbReference type="Pfam" id="PF01035"/>
    </source>
</evidence>
<dbReference type="CDD" id="cd06445">
    <property type="entry name" value="ATase"/>
    <property type="match status" value="1"/>
</dbReference>
<comment type="caution">
    <text evidence="12">The sequence shown here is derived from an EMBL/GenBank/DDBJ whole genome shotgun (WGS) entry which is preliminary data.</text>
</comment>
<comment type="catalytic activity">
    <reaction evidence="1 9">
        <text>a 4-O-methyl-thymidine in DNA + L-cysteinyl-[protein] = a thymidine in DNA + S-methyl-L-cysteinyl-[protein]</text>
        <dbReference type="Rhea" id="RHEA:53428"/>
        <dbReference type="Rhea" id="RHEA-COMP:10131"/>
        <dbReference type="Rhea" id="RHEA-COMP:10132"/>
        <dbReference type="Rhea" id="RHEA-COMP:13555"/>
        <dbReference type="Rhea" id="RHEA-COMP:13556"/>
        <dbReference type="ChEBI" id="CHEBI:29950"/>
        <dbReference type="ChEBI" id="CHEBI:82612"/>
        <dbReference type="ChEBI" id="CHEBI:137386"/>
        <dbReference type="ChEBI" id="CHEBI:137387"/>
        <dbReference type="EC" id="2.1.1.63"/>
    </reaction>
</comment>
<keyword evidence="6 9" id="KW-0227">DNA damage</keyword>
<evidence type="ECO:0000256" key="5">
    <source>
        <dbReference type="ARBA" id="ARBA00022679"/>
    </source>
</evidence>
<evidence type="ECO:0000256" key="4">
    <source>
        <dbReference type="ARBA" id="ARBA00022603"/>
    </source>
</evidence>
<dbReference type="Gene3D" id="3.30.160.70">
    <property type="entry name" value="Methylated DNA-protein cysteine methyltransferase domain"/>
    <property type="match status" value="1"/>
</dbReference>
<proteinExistence type="inferred from homology"/>
<gene>
    <name evidence="12" type="ORF">KR50_16670</name>
</gene>
<dbReference type="PROSITE" id="PS00374">
    <property type="entry name" value="MGMT"/>
    <property type="match status" value="1"/>
</dbReference>
<dbReference type="Gene3D" id="1.10.10.10">
    <property type="entry name" value="Winged helix-like DNA-binding domain superfamily/Winged helix DNA-binding domain"/>
    <property type="match status" value="1"/>
</dbReference>
<evidence type="ECO:0000313" key="12">
    <source>
        <dbReference type="EMBL" id="KIL47500.1"/>
    </source>
</evidence>
<dbReference type="NCBIfam" id="TIGR00589">
    <property type="entry name" value="ogt"/>
    <property type="match status" value="1"/>
</dbReference>
<dbReference type="GO" id="GO:0005737">
    <property type="term" value="C:cytoplasm"/>
    <property type="evidence" value="ECO:0007669"/>
    <property type="project" value="UniProtKB-SubCell"/>
</dbReference>
<dbReference type="GO" id="GO:0006307">
    <property type="term" value="P:DNA alkylation repair"/>
    <property type="evidence" value="ECO:0007669"/>
    <property type="project" value="UniProtKB-UniRule"/>
</dbReference>
<keyword evidence="3 9" id="KW-0963">Cytoplasm</keyword>
<comment type="subcellular location">
    <subcellularLocation>
        <location evidence="9">Cytoplasm</location>
    </subcellularLocation>
</comment>
<dbReference type="HAMAP" id="MF_00772">
    <property type="entry name" value="OGT"/>
    <property type="match status" value="1"/>
</dbReference>
<dbReference type="Proteomes" id="UP000031972">
    <property type="component" value="Unassembled WGS sequence"/>
</dbReference>
<dbReference type="RefSeq" id="WP_084215529.1">
    <property type="nucleotide sequence ID" value="NZ_JXRR01000014.1"/>
</dbReference>
<evidence type="ECO:0000256" key="7">
    <source>
        <dbReference type="ARBA" id="ARBA00023204"/>
    </source>
</evidence>
<dbReference type="AlphaFoldDB" id="A0A0C2RB11"/>
<dbReference type="OrthoDB" id="9802228at2"/>
<dbReference type="InterPro" id="IPR001497">
    <property type="entry name" value="MethylDNA_cys_MeTrfase_AS"/>
</dbReference>
<feature type="domain" description="Methylated-DNA-[protein]-cysteine S-methyltransferase DNA binding" evidence="10">
    <location>
        <begin position="71"/>
        <end position="151"/>
    </location>
</feature>
<evidence type="ECO:0000256" key="9">
    <source>
        <dbReference type="HAMAP-Rule" id="MF_00772"/>
    </source>
</evidence>
<dbReference type="InterPro" id="IPR036388">
    <property type="entry name" value="WH-like_DNA-bd_sf"/>
</dbReference>
<dbReference type="GO" id="GO:0032259">
    <property type="term" value="P:methylation"/>
    <property type="evidence" value="ECO:0007669"/>
    <property type="project" value="UniProtKB-KW"/>
</dbReference>
<dbReference type="PANTHER" id="PTHR10815">
    <property type="entry name" value="METHYLATED-DNA--PROTEIN-CYSTEINE METHYLTRANSFERASE"/>
    <property type="match status" value="1"/>
</dbReference>
<comment type="function">
    <text evidence="9">Involved in the cellular defense against the biological effects of O6-methylguanine (O6-MeG) and O4-methylthymine (O4-MeT) in DNA. Repairs the methylated nucleobase in DNA by stoichiometrically transferring the methyl group to a cysteine residue in the enzyme. This is a suicide reaction: the enzyme is irreversibly inactivated.</text>
</comment>
<evidence type="ECO:0000313" key="13">
    <source>
        <dbReference type="Proteomes" id="UP000031972"/>
    </source>
</evidence>
<dbReference type="InterPro" id="IPR023546">
    <property type="entry name" value="MGMT"/>
</dbReference>
<dbReference type="EC" id="2.1.1.63" evidence="9"/>
<dbReference type="Pfam" id="PF02870">
    <property type="entry name" value="Methyltransf_1N"/>
    <property type="match status" value="1"/>
</dbReference>
<evidence type="ECO:0000256" key="6">
    <source>
        <dbReference type="ARBA" id="ARBA00022763"/>
    </source>
</evidence>
<evidence type="ECO:0000256" key="2">
    <source>
        <dbReference type="ARBA" id="ARBA00008711"/>
    </source>
</evidence>
<dbReference type="PATRIC" id="fig|220754.4.peg.1687"/>